<reference evidence="2 3" key="1">
    <citation type="submission" date="2018-01" db="EMBL/GenBank/DDBJ databases">
        <title>Genomic Encyclopedia of Archaeal and Bacterial Type Strains, Phase II (KMG-II): from individual species to whole genera.</title>
        <authorList>
            <person name="Goeker M."/>
        </authorList>
    </citation>
    <scope>NUCLEOTIDE SEQUENCE [LARGE SCALE GENOMIC DNA]</scope>
    <source>
        <strain evidence="2 3">DSM 12048</strain>
    </source>
</reference>
<keyword evidence="3" id="KW-1185">Reference proteome</keyword>
<dbReference type="OrthoDB" id="8116725at2"/>
<organism evidence="2 3">
    <name type="scientific">Albidovulum inexpectatum</name>
    <dbReference type="NCBI Taxonomy" id="196587"/>
    <lineage>
        <taxon>Bacteria</taxon>
        <taxon>Pseudomonadati</taxon>
        <taxon>Pseudomonadota</taxon>
        <taxon>Alphaproteobacteria</taxon>
        <taxon>Rhodobacterales</taxon>
        <taxon>Paracoccaceae</taxon>
        <taxon>Albidovulum</taxon>
    </lineage>
</organism>
<dbReference type="AlphaFoldDB" id="A0A2S5JGP6"/>
<dbReference type="InterPro" id="IPR009506">
    <property type="entry name" value="YjiS-like"/>
</dbReference>
<dbReference type="EMBL" id="PRDS01000005">
    <property type="protein sequence ID" value="PPB80600.1"/>
    <property type="molecule type" value="Genomic_DNA"/>
</dbReference>
<feature type="domain" description="YjiS-like" evidence="1">
    <location>
        <begin position="26"/>
        <end position="58"/>
    </location>
</feature>
<evidence type="ECO:0000313" key="3">
    <source>
        <dbReference type="Proteomes" id="UP000239736"/>
    </source>
</evidence>
<dbReference type="RefSeq" id="WP_104071297.1">
    <property type="nucleotide sequence ID" value="NZ_PRDS01000005.1"/>
</dbReference>
<sequence length="64" mass="7076">MAILDTTRRPAAGSIWRLVSALVGMLTTWNDMRVTRKALSALSDRELADIGLTRADIETLTFGR</sequence>
<comment type="caution">
    <text evidence="2">The sequence shown here is derived from an EMBL/GenBank/DDBJ whole genome shotgun (WGS) entry which is preliminary data.</text>
</comment>
<gene>
    <name evidence="2" type="ORF">LV82_01949</name>
</gene>
<evidence type="ECO:0000259" key="1">
    <source>
        <dbReference type="Pfam" id="PF06568"/>
    </source>
</evidence>
<dbReference type="Pfam" id="PF06568">
    <property type="entry name" value="YjiS-like"/>
    <property type="match status" value="1"/>
</dbReference>
<dbReference type="Proteomes" id="UP000239736">
    <property type="component" value="Unassembled WGS sequence"/>
</dbReference>
<protein>
    <submittedName>
        <fullName evidence="2">Uncharacterized protein DUF1127</fullName>
    </submittedName>
</protein>
<accession>A0A2S5JGP6</accession>
<name>A0A2S5JGP6_9RHOB</name>
<evidence type="ECO:0000313" key="2">
    <source>
        <dbReference type="EMBL" id="PPB80600.1"/>
    </source>
</evidence>
<proteinExistence type="predicted"/>